<protein>
    <submittedName>
        <fullName evidence="1">Uncharacterized protein</fullName>
    </submittedName>
</protein>
<proteinExistence type="predicted"/>
<evidence type="ECO:0000313" key="2">
    <source>
        <dbReference type="Proteomes" id="UP000604046"/>
    </source>
</evidence>
<sequence length="138" mass="15221">MGCGASAAKVQPTTQLRQKGPFGVIPAYDDLSAAMQQQAISDGPSTRVKKAAMPKAACQHPAQLRFEGTIFSPEDEDEGSKLDWSSMDSSTWTTRCAKGAPMQPDRRSHERHLRVLDQFRRAVEGASMEFIQVVEARR</sequence>
<accession>A0A812JK26</accession>
<name>A0A812JK26_9DINO</name>
<dbReference type="Proteomes" id="UP000604046">
    <property type="component" value="Unassembled WGS sequence"/>
</dbReference>
<keyword evidence="2" id="KW-1185">Reference proteome</keyword>
<dbReference type="EMBL" id="CAJNDS010000458">
    <property type="protein sequence ID" value="CAE7208481.1"/>
    <property type="molecule type" value="Genomic_DNA"/>
</dbReference>
<reference evidence="1" key="1">
    <citation type="submission" date="2021-02" db="EMBL/GenBank/DDBJ databases">
        <authorList>
            <person name="Dougan E. K."/>
            <person name="Rhodes N."/>
            <person name="Thang M."/>
            <person name="Chan C."/>
        </authorList>
    </citation>
    <scope>NUCLEOTIDE SEQUENCE</scope>
</reference>
<comment type="caution">
    <text evidence="1">The sequence shown here is derived from an EMBL/GenBank/DDBJ whole genome shotgun (WGS) entry which is preliminary data.</text>
</comment>
<organism evidence="1 2">
    <name type="scientific">Symbiodinium natans</name>
    <dbReference type="NCBI Taxonomy" id="878477"/>
    <lineage>
        <taxon>Eukaryota</taxon>
        <taxon>Sar</taxon>
        <taxon>Alveolata</taxon>
        <taxon>Dinophyceae</taxon>
        <taxon>Suessiales</taxon>
        <taxon>Symbiodiniaceae</taxon>
        <taxon>Symbiodinium</taxon>
    </lineage>
</organism>
<dbReference type="AlphaFoldDB" id="A0A812JK26"/>
<evidence type="ECO:0000313" key="1">
    <source>
        <dbReference type="EMBL" id="CAE7208481.1"/>
    </source>
</evidence>
<gene>
    <name evidence="1" type="ORF">SNAT2548_LOCUS6801</name>
</gene>